<accession>A0A317XV22</accession>
<dbReference type="Gene3D" id="3.30.1490.70">
    <property type="match status" value="1"/>
</dbReference>
<evidence type="ECO:0000313" key="19">
    <source>
        <dbReference type="Proteomes" id="UP000246740"/>
    </source>
</evidence>
<keyword evidence="9 14" id="KW-0233">DNA recombination</keyword>
<dbReference type="SUPFAM" id="SSF56091">
    <property type="entry name" value="DNA ligase/mRNA capping enzyme, catalytic domain"/>
    <property type="match status" value="1"/>
</dbReference>
<dbReference type="GO" id="GO:0071897">
    <property type="term" value="P:DNA biosynthetic process"/>
    <property type="evidence" value="ECO:0007669"/>
    <property type="project" value="InterPro"/>
</dbReference>
<dbReference type="EMBL" id="KZ819190">
    <property type="protein sequence ID" value="PWZ01748.1"/>
    <property type="molecule type" value="Genomic_DNA"/>
</dbReference>
<dbReference type="GO" id="GO:1903461">
    <property type="term" value="P:Okazaki fragment processing involved in mitotic DNA replication"/>
    <property type="evidence" value="ECO:0007669"/>
    <property type="project" value="TreeGrafter"/>
</dbReference>
<dbReference type="FunFam" id="1.10.3260.10:FF:000001">
    <property type="entry name" value="DNA ligase"/>
    <property type="match status" value="1"/>
</dbReference>
<feature type="compositionally biased region" description="Acidic residues" evidence="16">
    <location>
        <begin position="180"/>
        <end position="197"/>
    </location>
</feature>
<comment type="similarity">
    <text evidence="2 15">Belongs to the ATP-dependent DNA ligase family.</text>
</comment>
<evidence type="ECO:0000259" key="17">
    <source>
        <dbReference type="PROSITE" id="PS50160"/>
    </source>
</evidence>
<evidence type="ECO:0000256" key="8">
    <source>
        <dbReference type="ARBA" id="ARBA00022840"/>
    </source>
</evidence>
<feature type="compositionally biased region" description="Acidic residues" evidence="16">
    <location>
        <begin position="206"/>
        <end position="216"/>
    </location>
</feature>
<feature type="region of interest" description="Disordered" evidence="16">
    <location>
        <begin position="852"/>
        <end position="889"/>
    </location>
</feature>
<dbReference type="FunFam" id="3.30.470.30:FF:000002">
    <property type="entry name" value="DNA ligase"/>
    <property type="match status" value="1"/>
</dbReference>
<dbReference type="Gene3D" id="3.30.470.30">
    <property type="entry name" value="DNA ligase/mRNA capping enzyme"/>
    <property type="match status" value="1"/>
</dbReference>
<feature type="compositionally biased region" description="Polar residues" evidence="16">
    <location>
        <begin position="162"/>
        <end position="171"/>
    </location>
</feature>
<keyword evidence="4" id="KW-0132">Cell division</keyword>
<keyword evidence="19" id="KW-1185">Reference proteome</keyword>
<dbReference type="OrthoDB" id="206088at2759"/>
<keyword evidence="3 14" id="KW-0436">Ligase</keyword>
<evidence type="ECO:0000256" key="16">
    <source>
        <dbReference type="SAM" id="MobiDB-lite"/>
    </source>
</evidence>
<feature type="compositionally biased region" description="Polar residues" evidence="16">
    <location>
        <begin position="13"/>
        <end position="35"/>
    </location>
</feature>
<dbReference type="GO" id="GO:0005634">
    <property type="term" value="C:nucleus"/>
    <property type="evidence" value="ECO:0007669"/>
    <property type="project" value="UniProtKB-SubCell"/>
</dbReference>
<sequence length="889" mass="97304">MSGQQKLGKFFGGSSSTNKEPSSTQTDIRSAFTNGSAKSAKSAPVAVPTIAAEASSSSLAASATQKVNRADAQSTKRQASEPQQSDPISAIAKKKRRIVESSDEEEDEVSVAFKPGNKSTGTDTAAEAAEEESSSNGSDSRKPTSTTKPESGSKPPAKVASIFSSRTSKQPKPSAKVVPDDVDESTPSESGSDDEAEPAAARRANDEDEDFEEDLAQEQKMKEEEAKGAKKLAAIFQKPTTTTNKDDKVSWKQGEPVPYAALAAAFAEIQATTKRLEITEILTQFLIRVIQRSPSDLLQVVYLCINRLCPDYEGLELGIGESLLIKAIAQSTGREVARIKKDLESLGDLGLVALNSKKNQPTMFKVSSLKVPQVFKSLKEIATVSGNKSQDRKIGMIKKLLASCQGEEPKFLIRSLEGKLRIGLAERSVLVSLARAVVISRLGKGVSKLSQESLAKQLEDGTELVKAVYSELPSYDIVVPALLSGGVEGLRDACKLTPGVPLKPMLAKPTKAISEVLDRFEGKPFTCEYKYDGERAQVHLLPDGKLAVFSRNSENMSVKYPDLVEQIPRCIKPNVKSFVLDAEAAAWKKAEVNGETGVEEPAKLLPFQELSRRKRKDVKAADIKIKVKLFGFDLLYLNGEPLLSHSLDERRRLLREHFAPVADEFDYAKSEDCTSVDEISTFLEKSVKEGCEGLMVKMLSGPDSTYEPSRRSMNWLKLKKDYLAGTGDSLDLVVIGGYYGKGKRTNVYGAFLLACYDADSETYQTICKIGTGFTEADLETHYQTLKQLEIATKKGYYDVGDAKPDVYFEPRVVWEVLTADLSLSPVYTAAKGLIESRGVSLRFPRFIRIRDDKTPEESTSPEQIEAMYRNQVVNNSSNRKAGDDDDGFW</sequence>
<dbReference type="FunCoup" id="A0A317XV22">
    <property type="interactions" value="525"/>
</dbReference>
<feature type="domain" description="ATP-dependent DNA ligase family profile" evidence="17">
    <location>
        <begin position="620"/>
        <end position="757"/>
    </location>
</feature>
<organism evidence="18 19">
    <name type="scientific">Testicularia cyperi</name>
    <dbReference type="NCBI Taxonomy" id="1882483"/>
    <lineage>
        <taxon>Eukaryota</taxon>
        <taxon>Fungi</taxon>
        <taxon>Dikarya</taxon>
        <taxon>Basidiomycota</taxon>
        <taxon>Ustilaginomycotina</taxon>
        <taxon>Ustilaginomycetes</taxon>
        <taxon>Ustilaginales</taxon>
        <taxon>Anthracoideaceae</taxon>
        <taxon>Testicularia</taxon>
    </lineage>
</organism>
<dbReference type="InterPro" id="IPR012309">
    <property type="entry name" value="DNA_ligase_ATP-dep_C"/>
</dbReference>
<dbReference type="STRING" id="1882483.A0A317XV22"/>
<feature type="compositionally biased region" description="Basic and acidic residues" evidence="16">
    <location>
        <begin position="217"/>
        <end position="228"/>
    </location>
</feature>
<dbReference type="GO" id="GO:0003677">
    <property type="term" value="F:DNA binding"/>
    <property type="evidence" value="ECO:0007669"/>
    <property type="project" value="InterPro"/>
</dbReference>
<dbReference type="GO" id="GO:0005524">
    <property type="term" value="F:ATP binding"/>
    <property type="evidence" value="ECO:0007669"/>
    <property type="project" value="UniProtKB-KW"/>
</dbReference>
<dbReference type="InterPro" id="IPR012310">
    <property type="entry name" value="DNA_ligase_ATP-dep_cent"/>
</dbReference>
<dbReference type="SUPFAM" id="SSF117018">
    <property type="entry name" value="ATP-dependent DNA ligase DNA-binding domain"/>
    <property type="match status" value="1"/>
</dbReference>
<comment type="subcellular location">
    <subcellularLocation>
        <location evidence="1">Nucleus</location>
    </subcellularLocation>
</comment>
<evidence type="ECO:0000256" key="5">
    <source>
        <dbReference type="ARBA" id="ARBA00022705"/>
    </source>
</evidence>
<keyword evidence="11" id="KW-0539">Nucleus</keyword>
<dbReference type="InterPro" id="IPR016059">
    <property type="entry name" value="DNA_ligase_ATP-dep_CS"/>
</dbReference>
<keyword evidence="12" id="KW-0131">Cell cycle</keyword>
<dbReference type="SUPFAM" id="SSF50249">
    <property type="entry name" value="Nucleic acid-binding proteins"/>
    <property type="match status" value="1"/>
</dbReference>
<protein>
    <recommendedName>
        <fullName evidence="14">DNA ligase</fullName>
        <ecNumber evidence="14">6.5.1.1</ecNumber>
    </recommendedName>
</protein>
<keyword evidence="5" id="KW-0235">DNA replication</keyword>
<evidence type="ECO:0000256" key="12">
    <source>
        <dbReference type="ARBA" id="ARBA00023306"/>
    </source>
</evidence>
<dbReference type="AlphaFoldDB" id="A0A317XV22"/>
<dbReference type="Pfam" id="PF04675">
    <property type="entry name" value="DNA_ligase_A_N"/>
    <property type="match status" value="1"/>
</dbReference>
<dbReference type="CDD" id="cd07969">
    <property type="entry name" value="OBF_DNA_ligase_I"/>
    <property type="match status" value="1"/>
</dbReference>
<dbReference type="InterPro" id="IPR050191">
    <property type="entry name" value="ATP-dep_DNA_ligase"/>
</dbReference>
<evidence type="ECO:0000256" key="10">
    <source>
        <dbReference type="ARBA" id="ARBA00023204"/>
    </source>
</evidence>
<feature type="region of interest" description="Disordered" evidence="16">
    <location>
        <begin position="1"/>
        <end position="250"/>
    </location>
</feature>
<evidence type="ECO:0000256" key="13">
    <source>
        <dbReference type="ARBA" id="ARBA00034003"/>
    </source>
</evidence>
<dbReference type="PROSITE" id="PS00697">
    <property type="entry name" value="DNA_LIGASE_A1"/>
    <property type="match status" value="1"/>
</dbReference>
<evidence type="ECO:0000256" key="15">
    <source>
        <dbReference type="RuleBase" id="RU004196"/>
    </source>
</evidence>
<evidence type="ECO:0000256" key="1">
    <source>
        <dbReference type="ARBA" id="ARBA00004123"/>
    </source>
</evidence>
<dbReference type="InParanoid" id="A0A317XV22"/>
<dbReference type="Proteomes" id="UP000246740">
    <property type="component" value="Unassembled WGS sequence"/>
</dbReference>
<dbReference type="InterPro" id="IPR012308">
    <property type="entry name" value="DNA_ligase_ATP-dep_N"/>
</dbReference>
<dbReference type="InterPro" id="IPR012340">
    <property type="entry name" value="NA-bd_OB-fold"/>
</dbReference>
<dbReference type="InterPro" id="IPR000977">
    <property type="entry name" value="DNA_ligase_ATP-dep"/>
</dbReference>
<feature type="compositionally biased region" description="Low complexity" evidence="16">
    <location>
        <begin position="36"/>
        <end position="63"/>
    </location>
</feature>
<feature type="compositionally biased region" description="Polar residues" evidence="16">
    <location>
        <begin position="64"/>
        <end position="87"/>
    </location>
</feature>
<name>A0A317XV22_9BASI</name>
<keyword evidence="10 14" id="KW-0234">DNA repair</keyword>
<dbReference type="PROSITE" id="PS00333">
    <property type="entry name" value="DNA_LIGASE_A2"/>
    <property type="match status" value="1"/>
</dbReference>
<reference evidence="18 19" key="1">
    <citation type="journal article" date="2018" name="Mol. Biol. Evol.">
        <title>Broad Genomic Sampling Reveals a Smut Pathogenic Ancestry of the Fungal Clade Ustilaginomycotina.</title>
        <authorList>
            <person name="Kijpornyongpan T."/>
            <person name="Mondo S.J."/>
            <person name="Barry K."/>
            <person name="Sandor L."/>
            <person name="Lee J."/>
            <person name="Lipzen A."/>
            <person name="Pangilinan J."/>
            <person name="LaButti K."/>
            <person name="Hainaut M."/>
            <person name="Henrissat B."/>
            <person name="Grigoriev I.V."/>
            <person name="Spatafora J.W."/>
            <person name="Aime M.C."/>
        </authorList>
    </citation>
    <scope>NUCLEOTIDE SEQUENCE [LARGE SCALE GENOMIC DNA]</scope>
    <source>
        <strain evidence="18 19">MCA 3645</strain>
    </source>
</reference>
<evidence type="ECO:0000256" key="9">
    <source>
        <dbReference type="ARBA" id="ARBA00023172"/>
    </source>
</evidence>
<evidence type="ECO:0000256" key="14">
    <source>
        <dbReference type="RuleBase" id="RU000617"/>
    </source>
</evidence>
<dbReference type="FunFam" id="2.40.50.140:FF:000062">
    <property type="entry name" value="DNA ligase"/>
    <property type="match status" value="1"/>
</dbReference>
<dbReference type="PANTHER" id="PTHR45674:SF4">
    <property type="entry name" value="DNA LIGASE 1"/>
    <property type="match status" value="1"/>
</dbReference>
<dbReference type="Pfam" id="PF04679">
    <property type="entry name" value="DNA_ligase_A_C"/>
    <property type="match status" value="1"/>
</dbReference>
<dbReference type="Gene3D" id="1.10.3260.10">
    <property type="entry name" value="DNA ligase, ATP-dependent, N-terminal domain"/>
    <property type="match status" value="1"/>
</dbReference>
<keyword evidence="6 14" id="KW-0547">Nucleotide-binding</keyword>
<proteinExistence type="inferred from homology"/>
<evidence type="ECO:0000256" key="2">
    <source>
        <dbReference type="ARBA" id="ARBA00007572"/>
    </source>
</evidence>
<evidence type="ECO:0000256" key="7">
    <source>
        <dbReference type="ARBA" id="ARBA00022763"/>
    </source>
</evidence>
<dbReference type="InterPro" id="IPR036599">
    <property type="entry name" value="DNA_ligase_N_sf"/>
</dbReference>
<keyword evidence="7 14" id="KW-0227">DNA damage</keyword>
<dbReference type="PANTHER" id="PTHR45674">
    <property type="entry name" value="DNA LIGASE 1/3 FAMILY MEMBER"/>
    <property type="match status" value="1"/>
</dbReference>
<dbReference type="PROSITE" id="PS50160">
    <property type="entry name" value="DNA_LIGASE_A3"/>
    <property type="match status" value="1"/>
</dbReference>
<evidence type="ECO:0000313" key="18">
    <source>
        <dbReference type="EMBL" id="PWZ01748.1"/>
    </source>
</evidence>
<dbReference type="CDD" id="cd07900">
    <property type="entry name" value="Adenylation_DNA_ligase_I_Euk"/>
    <property type="match status" value="1"/>
</dbReference>
<dbReference type="GO" id="GO:0006310">
    <property type="term" value="P:DNA recombination"/>
    <property type="evidence" value="ECO:0007669"/>
    <property type="project" value="UniProtKB-KW"/>
</dbReference>
<dbReference type="GO" id="GO:0005739">
    <property type="term" value="C:mitochondrion"/>
    <property type="evidence" value="ECO:0007669"/>
    <property type="project" value="TreeGrafter"/>
</dbReference>
<evidence type="ECO:0000256" key="3">
    <source>
        <dbReference type="ARBA" id="ARBA00022598"/>
    </source>
</evidence>
<dbReference type="GO" id="GO:0003910">
    <property type="term" value="F:DNA ligase (ATP) activity"/>
    <property type="evidence" value="ECO:0007669"/>
    <property type="project" value="UniProtKB-EC"/>
</dbReference>
<evidence type="ECO:0000256" key="11">
    <source>
        <dbReference type="ARBA" id="ARBA00023242"/>
    </source>
</evidence>
<keyword evidence="8 14" id="KW-0067">ATP-binding</keyword>
<gene>
    <name evidence="18" type="ORF">BCV70DRAFT_199180</name>
</gene>
<dbReference type="GO" id="GO:0051301">
    <property type="term" value="P:cell division"/>
    <property type="evidence" value="ECO:0007669"/>
    <property type="project" value="UniProtKB-KW"/>
</dbReference>
<dbReference type="NCBIfam" id="TIGR00574">
    <property type="entry name" value="dnl1"/>
    <property type="match status" value="1"/>
</dbReference>
<evidence type="ECO:0000256" key="6">
    <source>
        <dbReference type="ARBA" id="ARBA00022741"/>
    </source>
</evidence>
<dbReference type="Pfam" id="PF01068">
    <property type="entry name" value="DNA_ligase_A_M"/>
    <property type="match status" value="1"/>
</dbReference>
<dbReference type="EC" id="6.5.1.1" evidence="14"/>
<dbReference type="GO" id="GO:0006281">
    <property type="term" value="P:DNA repair"/>
    <property type="evidence" value="ECO:0007669"/>
    <property type="project" value="UniProtKB-KW"/>
</dbReference>
<evidence type="ECO:0000256" key="4">
    <source>
        <dbReference type="ARBA" id="ARBA00022618"/>
    </source>
</evidence>
<dbReference type="Gene3D" id="2.40.50.140">
    <property type="entry name" value="Nucleic acid-binding proteins"/>
    <property type="match status" value="1"/>
</dbReference>
<comment type="catalytic activity">
    <reaction evidence="13 14">
        <text>ATP + (deoxyribonucleotide)n-3'-hydroxyl + 5'-phospho-(deoxyribonucleotide)m = (deoxyribonucleotide)n+m + AMP + diphosphate.</text>
        <dbReference type="EC" id="6.5.1.1"/>
    </reaction>
</comment>